<feature type="region of interest" description="Disordered" evidence="6">
    <location>
        <begin position="320"/>
        <end position="339"/>
    </location>
</feature>
<gene>
    <name evidence="8" type="ORF">M7I_2775</name>
</gene>
<keyword evidence="5 7" id="KW-0472">Membrane</keyword>
<dbReference type="GO" id="GO:0016020">
    <property type="term" value="C:membrane"/>
    <property type="evidence" value="ECO:0007669"/>
    <property type="project" value="UniProtKB-SubCell"/>
</dbReference>
<dbReference type="EMBL" id="AGUE01000057">
    <property type="protein sequence ID" value="EHL01232.1"/>
    <property type="molecule type" value="Genomic_DNA"/>
</dbReference>
<dbReference type="HOGENOM" id="CLU_819037_0_0_1"/>
<dbReference type="PANTHER" id="PTHR45649">
    <property type="entry name" value="AMINO-ACID PERMEASE BAT1"/>
    <property type="match status" value="1"/>
</dbReference>
<dbReference type="Proteomes" id="UP000005446">
    <property type="component" value="Unassembled WGS sequence"/>
</dbReference>
<dbReference type="PANTHER" id="PTHR45649:SF9">
    <property type="entry name" value="AMINO-ACID PERMEASE 2"/>
    <property type="match status" value="1"/>
</dbReference>
<comment type="caution">
    <text evidence="8">The sequence shown here is derived from an EMBL/GenBank/DDBJ whole genome shotgun (WGS) entry which is preliminary data.</text>
</comment>
<feature type="transmembrane region" description="Helical" evidence="7">
    <location>
        <begin position="284"/>
        <end position="302"/>
    </location>
</feature>
<evidence type="ECO:0000256" key="4">
    <source>
        <dbReference type="ARBA" id="ARBA00022989"/>
    </source>
</evidence>
<dbReference type="AlphaFoldDB" id="H0EJP5"/>
<feature type="transmembrane region" description="Helical" evidence="7">
    <location>
        <begin position="92"/>
        <end position="115"/>
    </location>
</feature>
<accession>H0EJP5</accession>
<keyword evidence="9" id="KW-1185">Reference proteome</keyword>
<dbReference type="InterPro" id="IPR002293">
    <property type="entry name" value="AA/rel_permease1"/>
</dbReference>
<evidence type="ECO:0000256" key="1">
    <source>
        <dbReference type="ARBA" id="ARBA00004141"/>
    </source>
</evidence>
<dbReference type="InParanoid" id="H0EJP5"/>
<organism evidence="8 9">
    <name type="scientific">Glarea lozoyensis (strain ATCC 74030 / MF5533)</name>
    <dbReference type="NCBI Taxonomy" id="1104152"/>
    <lineage>
        <taxon>Eukaryota</taxon>
        <taxon>Fungi</taxon>
        <taxon>Dikarya</taxon>
        <taxon>Ascomycota</taxon>
        <taxon>Pezizomycotina</taxon>
        <taxon>Leotiomycetes</taxon>
        <taxon>Helotiales</taxon>
        <taxon>Helotiaceae</taxon>
        <taxon>Glarea</taxon>
    </lineage>
</organism>
<feature type="transmembrane region" description="Helical" evidence="7">
    <location>
        <begin position="176"/>
        <end position="203"/>
    </location>
</feature>
<keyword evidence="3 7" id="KW-0812">Transmembrane</keyword>
<dbReference type="Gene3D" id="1.20.1740.10">
    <property type="entry name" value="Amino acid/polyamine transporter I"/>
    <property type="match status" value="1"/>
</dbReference>
<feature type="transmembrane region" description="Helical" evidence="7">
    <location>
        <begin position="69"/>
        <end position="85"/>
    </location>
</feature>
<evidence type="ECO:0000256" key="7">
    <source>
        <dbReference type="SAM" id="Phobius"/>
    </source>
</evidence>
<protein>
    <submittedName>
        <fullName evidence="8">Putative Uncharacterized amino-acid permease C15C4.04c</fullName>
    </submittedName>
</protein>
<dbReference type="Pfam" id="PF13520">
    <property type="entry name" value="AA_permease_2"/>
    <property type="match status" value="1"/>
</dbReference>
<feature type="transmembrane region" description="Helical" evidence="7">
    <location>
        <begin position="135"/>
        <end position="155"/>
    </location>
</feature>
<feature type="transmembrane region" description="Helical" evidence="7">
    <location>
        <begin position="254"/>
        <end position="272"/>
    </location>
</feature>
<comment type="subcellular location">
    <subcellularLocation>
        <location evidence="1">Membrane</location>
        <topology evidence="1">Multi-pass membrane protein</topology>
    </subcellularLocation>
</comment>
<keyword evidence="4 7" id="KW-1133">Transmembrane helix</keyword>
<feature type="transmembrane region" description="Helical" evidence="7">
    <location>
        <begin position="209"/>
        <end position="233"/>
    </location>
</feature>
<dbReference type="OrthoDB" id="10054429at2759"/>
<proteinExistence type="predicted"/>
<evidence type="ECO:0000256" key="2">
    <source>
        <dbReference type="ARBA" id="ARBA00022448"/>
    </source>
</evidence>
<keyword evidence="2" id="KW-0813">Transport</keyword>
<evidence type="ECO:0000256" key="5">
    <source>
        <dbReference type="ARBA" id="ARBA00023136"/>
    </source>
</evidence>
<evidence type="ECO:0000256" key="3">
    <source>
        <dbReference type="ARBA" id="ARBA00022692"/>
    </source>
</evidence>
<dbReference type="GO" id="GO:0022857">
    <property type="term" value="F:transmembrane transporter activity"/>
    <property type="evidence" value="ECO:0007669"/>
    <property type="project" value="InterPro"/>
</dbReference>
<reference evidence="8 9" key="1">
    <citation type="journal article" date="2012" name="Eukaryot. Cell">
        <title>Genome sequence of the fungus Glarea lozoyensis: the first genome sequence of a species from the Helotiaceae family.</title>
        <authorList>
            <person name="Youssar L."/>
            <person name="Gruening B.A."/>
            <person name="Erxleben A."/>
            <person name="Guenther S."/>
            <person name="Huettel W."/>
        </authorList>
    </citation>
    <scope>NUCLEOTIDE SEQUENCE [LARGE SCALE GENOMIC DNA]</scope>
    <source>
        <strain evidence="9">ATCC 74030 / MF5533</strain>
    </source>
</reference>
<name>H0EJP5_GLAL7</name>
<evidence type="ECO:0000313" key="8">
    <source>
        <dbReference type="EMBL" id="EHL01232.1"/>
    </source>
</evidence>
<evidence type="ECO:0000256" key="6">
    <source>
        <dbReference type="SAM" id="MobiDB-lite"/>
    </source>
</evidence>
<evidence type="ECO:0000313" key="9">
    <source>
        <dbReference type="Proteomes" id="UP000005446"/>
    </source>
</evidence>
<sequence>MADAPQVVPADAPQVVPAGDADVRHRKKSLVAINTPDGRSKTVNLEELSNADAQLAAQFGYKPVFKREFGYLSTFSFAVSISGLFSTIMTTFVYPISAGGSAAAVWCWLISGAGYTPPLILRKTQIYYNSLGRAGGIFFTVCGFIIIKFVCFTAMQALGRTVFAFSRDRLIPASWIWVQINSFTGTPLYAVWISVACCISINLIGLGSYAAIAGVFNICAIALDWSYIIPIVCKLAFGKFEPGPWHMGKFSAAVNYWACIWTLFVTIIFLLPTVRPVAADTMNYAVVFLIFILLCSAVFWYGGGRKYYTGPIVEAAANDSEGDHSGISAEVKQDKANLS</sequence>